<dbReference type="Gene3D" id="3.40.630.10">
    <property type="entry name" value="Zn peptidases"/>
    <property type="match status" value="1"/>
</dbReference>
<name>A0AAE7GY36_CITFR</name>
<dbReference type="Proteomes" id="UP000510650">
    <property type="component" value="Chromosome"/>
</dbReference>
<sequence>MVGGSHEKFRTESVSPAESSGKRPVAAEMGWNGSVSPRGVKRTRFAVERVLNQLGLINTASQPADPSLQVFIPAGGNLLSPGDGWFEPVVEIGDEVQAGDLAGWLHRLSEPEAIPQAIHFKVKGRVYSQRTFGATSQGNSLAVLVQNLSNKERS</sequence>
<evidence type="ECO:0000313" key="2">
    <source>
        <dbReference type="EMBL" id="QLO16473.1"/>
    </source>
</evidence>
<dbReference type="EMBL" id="CP055538">
    <property type="protein sequence ID" value="QLO16473.1"/>
    <property type="molecule type" value="Genomic_DNA"/>
</dbReference>
<feature type="compositionally biased region" description="Basic and acidic residues" evidence="1">
    <location>
        <begin position="1"/>
        <end position="11"/>
    </location>
</feature>
<proteinExistence type="predicted"/>
<accession>A0AAE7GY36</accession>
<dbReference type="AlphaFoldDB" id="A0AAE7GY36"/>
<protein>
    <submittedName>
        <fullName evidence="2">Succinylglutamate desuccinylase/aspartoacylase family protein</fullName>
    </submittedName>
</protein>
<feature type="region of interest" description="Disordered" evidence="1">
    <location>
        <begin position="1"/>
        <end position="30"/>
    </location>
</feature>
<evidence type="ECO:0000313" key="3">
    <source>
        <dbReference type="Proteomes" id="UP000510650"/>
    </source>
</evidence>
<dbReference type="SUPFAM" id="SSF53187">
    <property type="entry name" value="Zn-dependent exopeptidases"/>
    <property type="match status" value="1"/>
</dbReference>
<evidence type="ECO:0000256" key="1">
    <source>
        <dbReference type="SAM" id="MobiDB-lite"/>
    </source>
</evidence>
<reference evidence="3" key="1">
    <citation type="submission" date="2020-06" db="EMBL/GenBank/DDBJ databases">
        <title>REHAB project genomes.</title>
        <authorList>
            <person name="Shaw L.P."/>
        </authorList>
    </citation>
    <scope>NUCLEOTIDE SEQUENCE [LARGE SCALE GENOMIC DNA]</scope>
    <source>
        <strain evidence="3">RHBSTW-00398</strain>
    </source>
</reference>
<gene>
    <name evidence="2" type="ORF">HV183_20025</name>
</gene>
<organism evidence="2 3">
    <name type="scientific">Citrobacter freundii</name>
    <dbReference type="NCBI Taxonomy" id="546"/>
    <lineage>
        <taxon>Bacteria</taxon>
        <taxon>Pseudomonadati</taxon>
        <taxon>Pseudomonadota</taxon>
        <taxon>Gammaproteobacteria</taxon>
        <taxon>Enterobacterales</taxon>
        <taxon>Enterobacteriaceae</taxon>
        <taxon>Citrobacter</taxon>
        <taxon>Citrobacter freundii complex</taxon>
    </lineage>
</organism>